<sequence length="197" mass="20724">MKALMLLTFFCLVSGCYGIQCYQCDSLNYADCHVTQCPGKSCQTRSMMNGMVSHMCGDPNGKKGCIDEFGAQICTCTDDKCNAPNFNATSSGGYGNSGNSWGSGFNSGGSGSMNGQQGSGSNTWGSWGNGNNGGSGSGWENWGGNQGNEWGKQFSGGNGKDGFHKCENGTNCYNASTTGRFVSLNLVCCAIYIAMWF</sequence>
<reference evidence="3" key="2">
    <citation type="submission" date="2020-11" db="EMBL/GenBank/DDBJ databases">
        <authorList>
            <person name="McCartney M.A."/>
            <person name="Auch B."/>
            <person name="Kono T."/>
            <person name="Mallez S."/>
            <person name="Becker A."/>
            <person name="Gohl D.M."/>
            <person name="Silverstein K.A.T."/>
            <person name="Koren S."/>
            <person name="Bechman K.B."/>
            <person name="Herman A."/>
            <person name="Abrahante J.E."/>
            <person name="Garbe J."/>
        </authorList>
    </citation>
    <scope>NUCLEOTIDE SEQUENCE</scope>
    <source>
        <strain evidence="3">Duluth1</strain>
        <tissue evidence="3">Whole animal</tissue>
    </source>
</reference>
<dbReference type="Proteomes" id="UP000828390">
    <property type="component" value="Unassembled WGS sequence"/>
</dbReference>
<feature type="region of interest" description="Disordered" evidence="1">
    <location>
        <begin position="110"/>
        <end position="130"/>
    </location>
</feature>
<organism evidence="3 4">
    <name type="scientific">Dreissena polymorpha</name>
    <name type="common">Zebra mussel</name>
    <name type="synonym">Mytilus polymorpha</name>
    <dbReference type="NCBI Taxonomy" id="45954"/>
    <lineage>
        <taxon>Eukaryota</taxon>
        <taxon>Metazoa</taxon>
        <taxon>Spiralia</taxon>
        <taxon>Lophotrochozoa</taxon>
        <taxon>Mollusca</taxon>
        <taxon>Bivalvia</taxon>
        <taxon>Autobranchia</taxon>
        <taxon>Heteroconchia</taxon>
        <taxon>Euheterodonta</taxon>
        <taxon>Imparidentia</taxon>
        <taxon>Neoheterodontei</taxon>
        <taxon>Myida</taxon>
        <taxon>Dreissenoidea</taxon>
        <taxon>Dreissenidae</taxon>
        <taxon>Dreissena</taxon>
    </lineage>
</organism>
<evidence type="ECO:0000256" key="2">
    <source>
        <dbReference type="SAM" id="SignalP"/>
    </source>
</evidence>
<keyword evidence="2" id="KW-0732">Signal</keyword>
<dbReference type="AlphaFoldDB" id="A0A9D4EIR9"/>
<comment type="caution">
    <text evidence="3">The sequence shown here is derived from an EMBL/GenBank/DDBJ whole genome shotgun (WGS) entry which is preliminary data.</text>
</comment>
<feature type="compositionally biased region" description="Low complexity" evidence="1">
    <location>
        <begin position="138"/>
        <end position="151"/>
    </location>
</feature>
<feature type="region of interest" description="Disordered" evidence="1">
    <location>
        <begin position="135"/>
        <end position="154"/>
    </location>
</feature>
<dbReference type="EMBL" id="JAIWYP010000008">
    <property type="protein sequence ID" value="KAH3779336.1"/>
    <property type="molecule type" value="Genomic_DNA"/>
</dbReference>
<accession>A0A9D4EIR9</accession>
<feature type="chain" id="PRO_5038888028" evidence="2">
    <location>
        <begin position="19"/>
        <end position="197"/>
    </location>
</feature>
<evidence type="ECO:0000256" key="1">
    <source>
        <dbReference type="SAM" id="MobiDB-lite"/>
    </source>
</evidence>
<name>A0A9D4EIR9_DREPO</name>
<dbReference type="PROSITE" id="PS51257">
    <property type="entry name" value="PROKAR_LIPOPROTEIN"/>
    <property type="match status" value="1"/>
</dbReference>
<evidence type="ECO:0000313" key="4">
    <source>
        <dbReference type="Proteomes" id="UP000828390"/>
    </source>
</evidence>
<protein>
    <submittedName>
        <fullName evidence="3">Uncharacterized protein</fullName>
    </submittedName>
</protein>
<evidence type="ECO:0000313" key="3">
    <source>
        <dbReference type="EMBL" id="KAH3779336.1"/>
    </source>
</evidence>
<proteinExistence type="predicted"/>
<reference evidence="3" key="1">
    <citation type="journal article" date="2019" name="bioRxiv">
        <title>The Genome of the Zebra Mussel, Dreissena polymorpha: A Resource for Invasive Species Research.</title>
        <authorList>
            <person name="McCartney M.A."/>
            <person name="Auch B."/>
            <person name="Kono T."/>
            <person name="Mallez S."/>
            <person name="Zhang Y."/>
            <person name="Obille A."/>
            <person name="Becker A."/>
            <person name="Abrahante J.E."/>
            <person name="Garbe J."/>
            <person name="Badalamenti J.P."/>
            <person name="Herman A."/>
            <person name="Mangelson H."/>
            <person name="Liachko I."/>
            <person name="Sullivan S."/>
            <person name="Sone E.D."/>
            <person name="Koren S."/>
            <person name="Silverstein K.A.T."/>
            <person name="Beckman K.B."/>
            <person name="Gohl D.M."/>
        </authorList>
    </citation>
    <scope>NUCLEOTIDE SEQUENCE</scope>
    <source>
        <strain evidence="3">Duluth1</strain>
        <tissue evidence="3">Whole animal</tissue>
    </source>
</reference>
<feature type="compositionally biased region" description="Low complexity" evidence="1">
    <location>
        <begin position="113"/>
        <end position="126"/>
    </location>
</feature>
<gene>
    <name evidence="3" type="ORF">DPMN_157139</name>
</gene>
<keyword evidence="4" id="KW-1185">Reference proteome</keyword>
<feature type="signal peptide" evidence="2">
    <location>
        <begin position="1"/>
        <end position="18"/>
    </location>
</feature>